<sequence>MKSITLFNPPSPWMISDRALVPLGLLYLAGYLREKEIDVKLVDLSGKVVYTGKNNSKSTIRNYLKEYEIPESDYYGISFVSPQFIYAK</sequence>
<proteinExistence type="predicted"/>
<gene>
    <name evidence="1" type="ORF">LCGC14_3161180</name>
</gene>
<evidence type="ECO:0008006" key="2">
    <source>
        <dbReference type="Google" id="ProtNLM"/>
    </source>
</evidence>
<dbReference type="AlphaFoldDB" id="A0A0F8VR30"/>
<dbReference type="EMBL" id="LAZR01069876">
    <property type="protein sequence ID" value="KKK46843.1"/>
    <property type="molecule type" value="Genomic_DNA"/>
</dbReference>
<comment type="caution">
    <text evidence="1">The sequence shown here is derived from an EMBL/GenBank/DDBJ whole genome shotgun (WGS) entry which is preliminary data.</text>
</comment>
<feature type="non-terminal residue" evidence="1">
    <location>
        <position position="88"/>
    </location>
</feature>
<reference evidence="1" key="1">
    <citation type="journal article" date="2015" name="Nature">
        <title>Complex archaea that bridge the gap between prokaryotes and eukaryotes.</title>
        <authorList>
            <person name="Spang A."/>
            <person name="Saw J.H."/>
            <person name="Jorgensen S.L."/>
            <person name="Zaremba-Niedzwiedzka K."/>
            <person name="Martijn J."/>
            <person name="Lind A.E."/>
            <person name="van Eijk R."/>
            <person name="Schleper C."/>
            <person name="Guy L."/>
            <person name="Ettema T.J."/>
        </authorList>
    </citation>
    <scope>NUCLEOTIDE SEQUENCE</scope>
</reference>
<organism evidence="1">
    <name type="scientific">marine sediment metagenome</name>
    <dbReference type="NCBI Taxonomy" id="412755"/>
    <lineage>
        <taxon>unclassified sequences</taxon>
        <taxon>metagenomes</taxon>
        <taxon>ecological metagenomes</taxon>
    </lineage>
</organism>
<protein>
    <recommendedName>
        <fullName evidence="2">DUF362 domain-containing protein</fullName>
    </recommendedName>
</protein>
<evidence type="ECO:0000313" key="1">
    <source>
        <dbReference type="EMBL" id="KKK46843.1"/>
    </source>
</evidence>
<accession>A0A0F8VR30</accession>
<name>A0A0F8VR30_9ZZZZ</name>